<comment type="caution">
    <text evidence="2">The sequence shown here is derived from an EMBL/GenBank/DDBJ whole genome shotgun (WGS) entry which is preliminary data.</text>
</comment>
<proteinExistence type="predicted"/>
<reference evidence="2 3" key="1">
    <citation type="submission" date="2017-08" db="EMBL/GenBank/DDBJ databases">
        <title>Infants hospitalized years apart are colonized by the same room-sourced microbial strains.</title>
        <authorList>
            <person name="Brooks B."/>
            <person name="Olm M.R."/>
            <person name="Firek B.A."/>
            <person name="Baker R."/>
            <person name="Thomas B.C."/>
            <person name="Morowitz M.J."/>
            <person name="Banfield J.F."/>
        </authorList>
    </citation>
    <scope>NUCLEOTIDE SEQUENCE [LARGE SCALE GENOMIC DNA]</scope>
    <source>
        <strain evidence="2">S2_003_000_R2_14</strain>
    </source>
</reference>
<name>A0A2W5TJP5_9BACT</name>
<evidence type="ECO:0000313" key="2">
    <source>
        <dbReference type="EMBL" id="PZR13503.1"/>
    </source>
</evidence>
<protein>
    <submittedName>
        <fullName evidence="2">Uncharacterized protein</fullName>
    </submittedName>
</protein>
<accession>A0A2W5TJP5</accession>
<evidence type="ECO:0000256" key="1">
    <source>
        <dbReference type="SAM" id="MobiDB-lite"/>
    </source>
</evidence>
<sequence length="141" mass="14702">MSEQTQIEQLDAAPPVSPELRAKILADPNVPKLAASLGLSVDEFVNQIGFFLNNPDTEPLFAVVKDDDLRKLGVEPPSAEAIEANVRASVAAIKAGQAPSGFEATKKSAVELPAVGGKPLSGASNPDLEAAVKKTRFPTKG</sequence>
<gene>
    <name evidence="2" type="ORF">DI536_12140</name>
</gene>
<evidence type="ECO:0000313" key="3">
    <source>
        <dbReference type="Proteomes" id="UP000249061"/>
    </source>
</evidence>
<dbReference type="AlphaFoldDB" id="A0A2W5TJP5"/>
<dbReference type="EMBL" id="QFQP01000009">
    <property type="protein sequence ID" value="PZR13503.1"/>
    <property type="molecule type" value="Genomic_DNA"/>
</dbReference>
<feature type="region of interest" description="Disordered" evidence="1">
    <location>
        <begin position="116"/>
        <end position="141"/>
    </location>
</feature>
<organism evidence="2 3">
    <name type="scientific">Archangium gephyra</name>
    <dbReference type="NCBI Taxonomy" id="48"/>
    <lineage>
        <taxon>Bacteria</taxon>
        <taxon>Pseudomonadati</taxon>
        <taxon>Myxococcota</taxon>
        <taxon>Myxococcia</taxon>
        <taxon>Myxococcales</taxon>
        <taxon>Cystobacterineae</taxon>
        <taxon>Archangiaceae</taxon>
        <taxon>Archangium</taxon>
    </lineage>
</organism>
<dbReference type="Proteomes" id="UP000249061">
    <property type="component" value="Unassembled WGS sequence"/>
</dbReference>